<sequence length="95" mass="10693">MTTEQQQTATLMQAIKAAFQDPQIKGDAELRALLVKNSQRLTDGHYHEAAADLNQGLRYWGMAHLYGPKVLNDLYQATIDGTRGRAYQRQPTGFK</sequence>
<accession>A0ABV6K4F4</accession>
<comment type="caution">
    <text evidence="2">The sequence shown here is derived from an EMBL/GenBank/DDBJ whole genome shotgun (WGS) entry which is preliminary data.</text>
</comment>
<dbReference type="Gene3D" id="1.20.1440.50">
    <property type="entry name" value="Ta0600-like"/>
    <property type="match status" value="1"/>
</dbReference>
<gene>
    <name evidence="2" type="ORF">ACFFGS_09195</name>
</gene>
<reference evidence="2 3" key="1">
    <citation type="submission" date="2024-09" db="EMBL/GenBank/DDBJ databases">
        <authorList>
            <person name="Sun Q."/>
            <person name="Mori K."/>
        </authorList>
    </citation>
    <scope>NUCLEOTIDE SEQUENCE [LARGE SCALE GENOMIC DNA]</scope>
    <source>
        <strain evidence="2 3">TBRC 4575</strain>
    </source>
</reference>
<organism evidence="2 3">
    <name type="scientific">Lactiplantibacillus plajomi</name>
    <dbReference type="NCBI Taxonomy" id="1457217"/>
    <lineage>
        <taxon>Bacteria</taxon>
        <taxon>Bacillati</taxon>
        <taxon>Bacillota</taxon>
        <taxon>Bacilli</taxon>
        <taxon>Lactobacillales</taxon>
        <taxon>Lactobacillaceae</taxon>
        <taxon>Lactiplantibacillus</taxon>
    </lineage>
</organism>
<proteinExistence type="predicted"/>
<dbReference type="Pfam" id="PF08951">
    <property type="entry name" value="EntA_Immun"/>
    <property type="match status" value="1"/>
</dbReference>
<keyword evidence="1" id="KW-0079">Bacteriocin immunity</keyword>
<evidence type="ECO:0000256" key="1">
    <source>
        <dbReference type="ARBA" id="ARBA00023025"/>
    </source>
</evidence>
<dbReference type="SUPFAM" id="SSF109797">
    <property type="entry name" value="Bacteriocin immunity protein-like"/>
    <property type="match status" value="1"/>
</dbReference>
<name>A0ABV6K4F4_9LACO</name>
<dbReference type="InterPro" id="IPR015046">
    <property type="entry name" value="LciA_Immunity-like"/>
</dbReference>
<keyword evidence="3" id="KW-1185">Reference proteome</keyword>
<dbReference type="Proteomes" id="UP001589855">
    <property type="component" value="Unassembled WGS sequence"/>
</dbReference>
<evidence type="ECO:0000313" key="3">
    <source>
        <dbReference type="Proteomes" id="UP001589855"/>
    </source>
</evidence>
<protein>
    <submittedName>
        <fullName evidence="2">Bacteriocin immunity protein</fullName>
    </submittedName>
</protein>
<dbReference type="InterPro" id="IPR023130">
    <property type="entry name" value="Ta0600-like_sf"/>
</dbReference>
<dbReference type="RefSeq" id="WP_137645163.1">
    <property type="nucleotide sequence ID" value="NZ_BAABRM010000013.1"/>
</dbReference>
<evidence type="ECO:0000313" key="2">
    <source>
        <dbReference type="EMBL" id="MFC0424291.1"/>
    </source>
</evidence>
<dbReference type="EMBL" id="JBHLUK010000069">
    <property type="protein sequence ID" value="MFC0424291.1"/>
    <property type="molecule type" value="Genomic_DNA"/>
</dbReference>